<reference evidence="1" key="1">
    <citation type="submission" date="2021-01" db="EMBL/GenBank/DDBJ databases">
        <title>Phytophthora aleatoria, a newly-described species from Pinus radiata is distinct from Phytophthora cactorum isolates based on comparative genomics.</title>
        <authorList>
            <person name="Mcdougal R."/>
            <person name="Panda P."/>
            <person name="Williams N."/>
            <person name="Studholme D.J."/>
        </authorList>
    </citation>
    <scope>NUCLEOTIDE SEQUENCE</scope>
    <source>
        <strain evidence="1">NZFS 4037</strain>
    </source>
</reference>
<evidence type="ECO:0000313" key="1">
    <source>
        <dbReference type="EMBL" id="KAG6950985.1"/>
    </source>
</evidence>
<sequence>MGLVASTDRRPVFYFIGDSITEQASDPSKSGFITLLQDHYVRSVDMINRGLSGYTTKWRHGDRTNAAAGKYAHACVELAAEENVHVLDLHTYFNTTFPDVNERQTYFVDGLHFSAKGHKEVGKLLSVAINGMFDKEELKRFDKWQLPYWHDFIH</sequence>
<evidence type="ECO:0008006" key="3">
    <source>
        <dbReference type="Google" id="ProtNLM"/>
    </source>
</evidence>
<accession>A0A8J5ICQ5</accession>
<proteinExistence type="predicted"/>
<organism evidence="1 2">
    <name type="scientific">Phytophthora aleatoria</name>
    <dbReference type="NCBI Taxonomy" id="2496075"/>
    <lineage>
        <taxon>Eukaryota</taxon>
        <taxon>Sar</taxon>
        <taxon>Stramenopiles</taxon>
        <taxon>Oomycota</taxon>
        <taxon>Peronosporomycetes</taxon>
        <taxon>Peronosporales</taxon>
        <taxon>Peronosporaceae</taxon>
        <taxon>Phytophthora</taxon>
    </lineage>
</organism>
<dbReference type="InterPro" id="IPR001087">
    <property type="entry name" value="GDSL"/>
</dbReference>
<dbReference type="PANTHER" id="PTHR14209:SF19">
    <property type="entry name" value="ISOAMYL ACETATE-HYDROLYZING ESTERASE 1 HOMOLOG"/>
    <property type="match status" value="1"/>
</dbReference>
<dbReference type="GO" id="GO:0016788">
    <property type="term" value="F:hydrolase activity, acting on ester bonds"/>
    <property type="evidence" value="ECO:0007669"/>
    <property type="project" value="InterPro"/>
</dbReference>
<dbReference type="PANTHER" id="PTHR14209">
    <property type="entry name" value="ISOAMYL ACETATE-HYDROLYZING ESTERASE 1"/>
    <property type="match status" value="1"/>
</dbReference>
<keyword evidence="2" id="KW-1185">Reference proteome</keyword>
<comment type="caution">
    <text evidence="1">The sequence shown here is derived from an EMBL/GenBank/DDBJ whole genome shotgun (WGS) entry which is preliminary data.</text>
</comment>
<name>A0A8J5ICQ5_9STRA</name>
<dbReference type="Pfam" id="PF00657">
    <property type="entry name" value="Lipase_GDSL"/>
    <property type="match status" value="1"/>
</dbReference>
<dbReference type="Proteomes" id="UP000709295">
    <property type="component" value="Unassembled WGS sequence"/>
</dbReference>
<dbReference type="EMBL" id="JAENGY010001245">
    <property type="protein sequence ID" value="KAG6950985.1"/>
    <property type="molecule type" value="Genomic_DNA"/>
</dbReference>
<gene>
    <name evidence="1" type="ORF">JG688_00013920</name>
</gene>
<dbReference type="AlphaFoldDB" id="A0A8J5ICQ5"/>
<evidence type="ECO:0000313" key="2">
    <source>
        <dbReference type="Proteomes" id="UP000709295"/>
    </source>
</evidence>
<protein>
    <recommendedName>
        <fullName evidence="3">SGNH hydrolase-type esterase domain-containing protein</fullName>
    </recommendedName>
</protein>
<dbReference type="InterPro" id="IPR045136">
    <property type="entry name" value="Iah1-like"/>
</dbReference>